<feature type="domain" description="GED" evidence="1">
    <location>
        <begin position="558"/>
        <end position="643"/>
    </location>
</feature>
<dbReference type="PANTHER" id="PTHR11566:SF21">
    <property type="entry name" value="DYNAMIN RELATED PROTEIN 1, ISOFORM A"/>
    <property type="match status" value="1"/>
</dbReference>
<reference evidence="2 3" key="1">
    <citation type="submission" date="2017-03" db="EMBL/GenBank/DDBJ databases">
        <title>Genomes of endolithic fungi from Antarctica.</title>
        <authorList>
            <person name="Coleine C."/>
            <person name="Masonjones S."/>
            <person name="Stajich J.E."/>
        </authorList>
    </citation>
    <scope>NUCLEOTIDE SEQUENCE [LARGE SCALE GENOMIC DNA]</scope>
    <source>
        <strain evidence="2 3">CCFEE 5311</strain>
    </source>
</reference>
<dbReference type="GO" id="GO:0003924">
    <property type="term" value="F:GTPase activity"/>
    <property type="evidence" value="ECO:0007669"/>
    <property type="project" value="InterPro"/>
</dbReference>
<dbReference type="AlphaFoldDB" id="A0A4U0TSM0"/>
<dbReference type="Pfam" id="PF00350">
    <property type="entry name" value="Dynamin_N"/>
    <property type="match status" value="1"/>
</dbReference>
<dbReference type="GO" id="GO:0005739">
    <property type="term" value="C:mitochondrion"/>
    <property type="evidence" value="ECO:0007669"/>
    <property type="project" value="TreeGrafter"/>
</dbReference>
<sequence length="643" mass="72396">MEVDNLLRVAIGSSGLAGLQSKKSIQRLEQISSLRARGIIILEHSDEQESITATIIPHPLRSDHARARLQEFHANIEDYSQLPQVISSAGALMGLRGYGDNLTGPAFVEDVLRIKVVGRTGLHLSIVDLPGLISTASEEQTEEDVQTVQRMVDSYIQKPRTIILAIVQASNDIANQSIIRKSKQYDRAGQRTVGVITKPDLINRGTESRVALLAKNQDTTKLQLGFYMLKNPTPTEMEQAIVSSQRSANEYQFFHSSPWREQNLDAGRVDFFATNGNDIGVTRLRALVHYLNTEFADEMREKGQSFKQTNSKRAPKLETTSLVDKKNGYWAKKKKKNTPMAWPVDDTPPDQDTYGSTTRHDDFVPLIQAQETGEVLHGRDSKGNGQVYVNEAELKAWTYLKTRGRELPGNYNHVLLTELFHRQSRRWPQIAGNHVDAIYDSIVTFVEQAVAHLKVEDHVHSEIYDGMSTKLQDNKAAAETELHQLCVDEQQHPITYNHYYTDNVQKSRIDQTHRMLELALSEVDFDDGSGFANNVINSATVLATLQKHVTVNMDEQACSEALDGLNAYYKVALKTFVDNVCRQVIERHLLSGLSGLLSPREVAGYADDELTRIAGERPDVALKRRQWQEQLETFRAGLKDLRK</sequence>
<dbReference type="PRINTS" id="PR00195">
    <property type="entry name" value="DYNAMIN"/>
</dbReference>
<dbReference type="GO" id="GO:0016559">
    <property type="term" value="P:peroxisome fission"/>
    <property type="evidence" value="ECO:0007669"/>
    <property type="project" value="TreeGrafter"/>
</dbReference>
<dbReference type="InterPro" id="IPR022812">
    <property type="entry name" value="Dynamin"/>
</dbReference>
<accession>A0A4U0TSM0</accession>
<dbReference type="InterPro" id="IPR045063">
    <property type="entry name" value="Dynamin_N"/>
</dbReference>
<organism evidence="2 3">
    <name type="scientific">Friedmanniomyces endolithicus</name>
    <dbReference type="NCBI Taxonomy" id="329885"/>
    <lineage>
        <taxon>Eukaryota</taxon>
        <taxon>Fungi</taxon>
        <taxon>Dikarya</taxon>
        <taxon>Ascomycota</taxon>
        <taxon>Pezizomycotina</taxon>
        <taxon>Dothideomycetes</taxon>
        <taxon>Dothideomycetidae</taxon>
        <taxon>Mycosphaerellales</taxon>
        <taxon>Teratosphaeriaceae</taxon>
        <taxon>Friedmanniomyces</taxon>
    </lineage>
</organism>
<dbReference type="PROSITE" id="PS51388">
    <property type="entry name" value="GED"/>
    <property type="match status" value="1"/>
</dbReference>
<dbReference type="Gene3D" id="3.40.50.300">
    <property type="entry name" value="P-loop containing nucleotide triphosphate hydrolases"/>
    <property type="match status" value="1"/>
</dbReference>
<evidence type="ECO:0000313" key="3">
    <source>
        <dbReference type="Proteomes" id="UP000310066"/>
    </source>
</evidence>
<comment type="caution">
    <text evidence="2">The sequence shown here is derived from an EMBL/GenBank/DDBJ whole genome shotgun (WGS) entry which is preliminary data.</text>
</comment>
<dbReference type="GO" id="GO:0000266">
    <property type="term" value="P:mitochondrial fission"/>
    <property type="evidence" value="ECO:0007669"/>
    <property type="project" value="TreeGrafter"/>
</dbReference>
<dbReference type="EMBL" id="NAJP01000172">
    <property type="protein sequence ID" value="TKA24795.1"/>
    <property type="molecule type" value="Genomic_DNA"/>
</dbReference>
<dbReference type="Proteomes" id="UP000310066">
    <property type="component" value="Unassembled WGS sequence"/>
</dbReference>
<dbReference type="CDD" id="cd08771">
    <property type="entry name" value="DLP_1"/>
    <property type="match status" value="1"/>
</dbReference>
<name>A0A4U0TSM0_9PEZI</name>
<proteinExistence type="predicted"/>
<dbReference type="InterPro" id="IPR001401">
    <property type="entry name" value="Dynamin_GTPase"/>
</dbReference>
<dbReference type="Gene3D" id="1.20.120.1240">
    <property type="entry name" value="Dynamin, middle domain"/>
    <property type="match status" value="1"/>
</dbReference>
<dbReference type="GO" id="GO:0016020">
    <property type="term" value="C:membrane"/>
    <property type="evidence" value="ECO:0007669"/>
    <property type="project" value="TreeGrafter"/>
</dbReference>
<dbReference type="GO" id="GO:0005525">
    <property type="term" value="F:GTP binding"/>
    <property type="evidence" value="ECO:0007669"/>
    <property type="project" value="InterPro"/>
</dbReference>
<dbReference type="InterPro" id="IPR020850">
    <property type="entry name" value="GED_dom"/>
</dbReference>
<dbReference type="SUPFAM" id="SSF52540">
    <property type="entry name" value="P-loop containing nucleoside triphosphate hydrolases"/>
    <property type="match status" value="1"/>
</dbReference>
<dbReference type="PANTHER" id="PTHR11566">
    <property type="entry name" value="DYNAMIN"/>
    <property type="match status" value="1"/>
</dbReference>
<evidence type="ECO:0000259" key="1">
    <source>
        <dbReference type="PROSITE" id="PS51388"/>
    </source>
</evidence>
<dbReference type="GO" id="GO:0048312">
    <property type="term" value="P:intracellular distribution of mitochondria"/>
    <property type="evidence" value="ECO:0007669"/>
    <property type="project" value="TreeGrafter"/>
</dbReference>
<dbReference type="GO" id="GO:0008017">
    <property type="term" value="F:microtubule binding"/>
    <property type="evidence" value="ECO:0007669"/>
    <property type="project" value="TreeGrafter"/>
</dbReference>
<protein>
    <recommendedName>
        <fullName evidence="1">GED domain-containing protein</fullName>
    </recommendedName>
</protein>
<dbReference type="InterPro" id="IPR027417">
    <property type="entry name" value="P-loop_NTPase"/>
</dbReference>
<dbReference type="SMART" id="SM00053">
    <property type="entry name" value="DYNc"/>
    <property type="match status" value="1"/>
</dbReference>
<dbReference type="GO" id="GO:0005874">
    <property type="term" value="C:microtubule"/>
    <property type="evidence" value="ECO:0007669"/>
    <property type="project" value="TreeGrafter"/>
</dbReference>
<dbReference type="STRING" id="329885.A0A4U0TSM0"/>
<evidence type="ECO:0000313" key="2">
    <source>
        <dbReference type="EMBL" id="TKA24795.1"/>
    </source>
</evidence>
<dbReference type="GO" id="GO:0006897">
    <property type="term" value="P:endocytosis"/>
    <property type="evidence" value="ECO:0007669"/>
    <property type="project" value="TreeGrafter"/>
</dbReference>
<gene>
    <name evidence="2" type="ORF">B0A54_17841</name>
</gene>
<dbReference type="OrthoDB" id="415706at2759"/>